<dbReference type="PANTHER" id="PTHR40446:SF2">
    <property type="entry name" value="N-ACETYLGLUCOSAMINE-1-PHOSPHODIESTER ALPHA-N-ACETYLGLUCOSAMINIDASE"/>
    <property type="match status" value="1"/>
</dbReference>
<accession>A0ABU5HWA8</accession>
<keyword evidence="3" id="KW-0326">Glycosidase</keyword>
<reference evidence="3 4" key="1">
    <citation type="submission" date="2023-04" db="EMBL/GenBank/DDBJ databases">
        <title>Bacteroides pacosi sp. nov., isolated from the fecal material of an alpaca.</title>
        <authorList>
            <person name="Miller S."/>
            <person name="Hendry M."/>
            <person name="King J."/>
            <person name="Sankaranarayanan K."/>
            <person name="Lawson P.A."/>
        </authorList>
    </citation>
    <scope>NUCLEOTIDE SEQUENCE [LARGE SCALE GENOMIC DNA]</scope>
    <source>
        <strain evidence="3 4">A2-P53</strain>
    </source>
</reference>
<dbReference type="Proteomes" id="UP001292913">
    <property type="component" value="Unassembled WGS sequence"/>
</dbReference>
<evidence type="ECO:0000313" key="4">
    <source>
        <dbReference type="Proteomes" id="UP001292913"/>
    </source>
</evidence>
<keyword evidence="4" id="KW-1185">Reference proteome</keyword>
<keyword evidence="1" id="KW-0732">Signal</keyword>
<dbReference type="PROSITE" id="PS51257">
    <property type="entry name" value="PROKAR_LIPOPROTEIN"/>
    <property type="match status" value="1"/>
</dbReference>
<feature type="signal peptide" evidence="1">
    <location>
        <begin position="1"/>
        <end position="23"/>
    </location>
</feature>
<dbReference type="PANTHER" id="PTHR40446">
    <property type="entry name" value="N-ACETYLGLUCOSAMINE-1-PHOSPHODIESTER ALPHA-N-ACETYLGLUCOSAMINIDASE"/>
    <property type="match status" value="1"/>
</dbReference>
<gene>
    <name evidence="3" type="ORF">QHG74_22425</name>
</gene>
<dbReference type="GO" id="GO:0016798">
    <property type="term" value="F:hydrolase activity, acting on glycosyl bonds"/>
    <property type="evidence" value="ECO:0007669"/>
    <property type="project" value="UniProtKB-KW"/>
</dbReference>
<name>A0ABU5HWA8_9BACE</name>
<evidence type="ECO:0000259" key="2">
    <source>
        <dbReference type="Pfam" id="PF09992"/>
    </source>
</evidence>
<keyword evidence="3" id="KW-0378">Hydrolase</keyword>
<evidence type="ECO:0000313" key="3">
    <source>
        <dbReference type="EMBL" id="MDY7260475.1"/>
    </source>
</evidence>
<dbReference type="RefSeq" id="WP_258980319.1">
    <property type="nucleotide sequence ID" value="NZ_JARZAK010000025.1"/>
</dbReference>
<sequence length="327" mass="35600">MKRINFMSLLLLTILTSTIVACAESYPEHEWEWDKTPEETNPGIVELGWTAQYQFGKLPTYISIYKSPEQLESKKAVAYIAVADMSKASFSVLGEKTGSKTPSQFYEQSQHSVILNGGFFWDGSSLSMICRDGQVICPNNQSDSEDWVTIYYPTRAVFGLMTDGSYKTTWTYTTTTNITYSYPQPAENKYGETPKEVPSATFPAGGSVLKAKNAIGGGPMLIKDGAIKDTYVAELLKISADSNQPRSAIGITKDNKLILFVCEGREMTPGVVGYTTAEVAKILKSLGCVDAMNLDGGGSSCMLINGKETIKGTDGKQRTVVTAVGLR</sequence>
<feature type="chain" id="PRO_5047495220" evidence="1">
    <location>
        <begin position="24"/>
        <end position="327"/>
    </location>
</feature>
<evidence type="ECO:0000256" key="1">
    <source>
        <dbReference type="SAM" id="SignalP"/>
    </source>
</evidence>
<dbReference type="InterPro" id="IPR018711">
    <property type="entry name" value="NAGPA"/>
</dbReference>
<dbReference type="EMBL" id="JARZAK010000025">
    <property type="protein sequence ID" value="MDY7260475.1"/>
    <property type="molecule type" value="Genomic_DNA"/>
</dbReference>
<comment type="caution">
    <text evidence="3">The sequence shown here is derived from an EMBL/GenBank/DDBJ whole genome shotgun (WGS) entry which is preliminary data.</text>
</comment>
<feature type="domain" description="Phosphodiester glycosidase" evidence="2">
    <location>
        <begin position="177"/>
        <end position="326"/>
    </location>
</feature>
<dbReference type="Pfam" id="PF09992">
    <property type="entry name" value="NAGPA"/>
    <property type="match status" value="1"/>
</dbReference>
<protein>
    <submittedName>
        <fullName evidence="3">Phosphodiester glycosidase family protein</fullName>
    </submittedName>
</protein>
<organism evidence="3 4">
    <name type="scientific">Bacteroides vicugnae</name>
    <dbReference type="NCBI Taxonomy" id="3037989"/>
    <lineage>
        <taxon>Bacteria</taxon>
        <taxon>Pseudomonadati</taxon>
        <taxon>Bacteroidota</taxon>
        <taxon>Bacteroidia</taxon>
        <taxon>Bacteroidales</taxon>
        <taxon>Bacteroidaceae</taxon>
        <taxon>Bacteroides</taxon>
    </lineage>
</organism>
<proteinExistence type="predicted"/>